<sequence length="285" mass="30492">MFALTPAESDVDVEAQYQPLFNYIESEVGVTVESTVAADYAAVLQALDSGQADIADAAPAIAIQGGNEDITEVIGIRIAYGASRYFSLITTTPDSGIEELTDLEGETVAFADRLSTSGSLFPLYMMSKAGLDTGGAPDGNPADFEAQFSDHSTARETLVNRDDVVAAGTGAFSTAPHVPEDQFSEQFLEMSAENDGDLGTESPELQLLACSDPIPRAPILGRTDMDQDLYADIEEALLNVTEEDLINEDLEDDQQLWFTGVDEGSVDDYEPVQEVLDELGVTLGQ</sequence>
<dbReference type="Gene3D" id="3.40.190.10">
    <property type="entry name" value="Periplasmic binding protein-like II"/>
    <property type="match status" value="2"/>
</dbReference>
<dbReference type="Proteomes" id="UP000646833">
    <property type="component" value="Unassembled WGS sequence"/>
</dbReference>
<dbReference type="RefSeq" id="WP_229722559.1">
    <property type="nucleotide sequence ID" value="NZ_BMCI01000002.1"/>
</dbReference>
<evidence type="ECO:0000313" key="2">
    <source>
        <dbReference type="Proteomes" id="UP000646833"/>
    </source>
</evidence>
<name>A0A830E4J9_9EURY</name>
<dbReference type="EMBL" id="BMCI01000002">
    <property type="protein sequence ID" value="GGC53691.1"/>
    <property type="molecule type" value="Genomic_DNA"/>
</dbReference>
<dbReference type="PANTHER" id="PTHR35841:SF1">
    <property type="entry name" value="PHOSPHONATES-BINDING PERIPLASMIC PROTEIN"/>
    <property type="match status" value="1"/>
</dbReference>
<gene>
    <name evidence="1" type="ORF">GCM10007209_14260</name>
</gene>
<dbReference type="SUPFAM" id="SSF53850">
    <property type="entry name" value="Periplasmic binding protein-like II"/>
    <property type="match status" value="1"/>
</dbReference>
<comment type="caution">
    <text evidence="1">The sequence shown here is derived from an EMBL/GenBank/DDBJ whole genome shotgun (WGS) entry which is preliminary data.</text>
</comment>
<proteinExistence type="predicted"/>
<organism evidence="1 2">
    <name type="scientific">Haloferax sulfurifontis</name>
    <dbReference type="NCBI Taxonomy" id="255616"/>
    <lineage>
        <taxon>Archaea</taxon>
        <taxon>Methanobacteriati</taxon>
        <taxon>Methanobacteriota</taxon>
        <taxon>Stenosarchaea group</taxon>
        <taxon>Halobacteria</taxon>
        <taxon>Halobacteriales</taxon>
        <taxon>Haloferacaceae</taxon>
        <taxon>Haloferax</taxon>
    </lineage>
</organism>
<evidence type="ECO:0000313" key="1">
    <source>
        <dbReference type="EMBL" id="GGC53691.1"/>
    </source>
</evidence>
<dbReference type="Pfam" id="PF12974">
    <property type="entry name" value="Phosphonate-bd"/>
    <property type="match status" value="1"/>
</dbReference>
<dbReference type="PANTHER" id="PTHR35841">
    <property type="entry name" value="PHOSPHONATES-BINDING PERIPLASMIC PROTEIN"/>
    <property type="match status" value="1"/>
</dbReference>
<protein>
    <submittedName>
        <fullName evidence="1">Phosphate-binding protein</fullName>
    </submittedName>
</protein>
<reference evidence="1" key="1">
    <citation type="journal article" date="2014" name="Int. J. Syst. Evol. Microbiol.">
        <title>Complete genome sequence of Corynebacterium casei LMG S-19264T (=DSM 44701T), isolated from a smear-ripened cheese.</title>
        <authorList>
            <consortium name="US DOE Joint Genome Institute (JGI-PGF)"/>
            <person name="Walter F."/>
            <person name="Albersmeier A."/>
            <person name="Kalinowski J."/>
            <person name="Ruckert C."/>
        </authorList>
    </citation>
    <scope>NUCLEOTIDE SEQUENCE</scope>
    <source>
        <strain evidence="1">CCM 7217</strain>
    </source>
</reference>
<reference evidence="1" key="2">
    <citation type="submission" date="2020-09" db="EMBL/GenBank/DDBJ databases">
        <authorList>
            <person name="Sun Q."/>
            <person name="Sedlacek I."/>
        </authorList>
    </citation>
    <scope>NUCLEOTIDE SEQUENCE</scope>
    <source>
        <strain evidence="1">CCM 7217</strain>
    </source>
</reference>
<dbReference type="AlphaFoldDB" id="A0A830E4J9"/>
<accession>A0A830E4J9</accession>